<dbReference type="GO" id="GO:0005634">
    <property type="term" value="C:nucleus"/>
    <property type="evidence" value="ECO:0007669"/>
    <property type="project" value="TreeGrafter"/>
</dbReference>
<dbReference type="InterPro" id="IPR018502">
    <property type="entry name" value="Annexin_repeat"/>
</dbReference>
<evidence type="ECO:0000256" key="1">
    <source>
        <dbReference type="ARBA" id="ARBA00004340"/>
    </source>
</evidence>
<name>A0AAN8J8E5_PATCE</name>
<dbReference type="GO" id="GO:0043657">
    <property type="term" value="C:host cell"/>
    <property type="evidence" value="ECO:0007669"/>
    <property type="project" value="UniProtKB-SubCell"/>
</dbReference>
<evidence type="ECO:0000256" key="8">
    <source>
        <dbReference type="ARBA" id="ARBA00059330"/>
    </source>
</evidence>
<accession>A0AAN8J8E5</accession>
<dbReference type="InterPro" id="IPR018252">
    <property type="entry name" value="Annexin_repeat_CS"/>
</dbReference>
<keyword evidence="6 11" id="KW-0041">Annexin</keyword>
<comment type="caution">
    <text evidence="12">The sequence shown here is derived from an EMBL/GenBank/DDBJ whole genome shotgun (WGS) entry which is preliminary data.</text>
</comment>
<dbReference type="Proteomes" id="UP001347796">
    <property type="component" value="Unassembled WGS sequence"/>
</dbReference>
<comment type="domain">
    <text evidence="11">A pair of annexin repeats may form one binding site for calcium and phospholipid.</text>
</comment>
<proteinExistence type="inferred from homology"/>
<dbReference type="FunFam" id="1.10.220.10:FF:000002">
    <property type="entry name" value="Annexin"/>
    <property type="match status" value="1"/>
</dbReference>
<evidence type="ECO:0000313" key="13">
    <source>
        <dbReference type="Proteomes" id="UP001347796"/>
    </source>
</evidence>
<dbReference type="InterPro" id="IPR001464">
    <property type="entry name" value="Annexin"/>
</dbReference>
<evidence type="ECO:0000256" key="4">
    <source>
        <dbReference type="ARBA" id="ARBA00022737"/>
    </source>
</evidence>
<evidence type="ECO:0000256" key="7">
    <source>
        <dbReference type="ARBA" id="ARBA00023302"/>
    </source>
</evidence>
<keyword evidence="5 11" id="KW-0106">Calcium</keyword>
<dbReference type="GO" id="GO:0005509">
    <property type="term" value="F:calcium ion binding"/>
    <property type="evidence" value="ECO:0007669"/>
    <property type="project" value="InterPro"/>
</dbReference>
<dbReference type="Gene3D" id="1.10.220.10">
    <property type="entry name" value="Annexin"/>
    <property type="match status" value="4"/>
</dbReference>
<dbReference type="GO" id="GO:0012506">
    <property type="term" value="C:vesicle membrane"/>
    <property type="evidence" value="ECO:0007669"/>
    <property type="project" value="TreeGrafter"/>
</dbReference>
<comment type="subcellular location">
    <subcellularLocation>
        <location evidence="1">Host cell</location>
    </subcellularLocation>
    <subcellularLocation>
        <location evidence="2">Secreted</location>
        <location evidence="2">Extracellular exosome</location>
    </subcellularLocation>
    <subcellularLocation>
        <location evidence="9">Tegument</location>
    </subcellularLocation>
</comment>
<keyword evidence="4 11" id="KW-0677">Repeat</keyword>
<comment type="similarity">
    <text evidence="3 11">Belongs to the annexin family.</text>
</comment>
<reference evidence="12 13" key="1">
    <citation type="submission" date="2024-01" db="EMBL/GenBank/DDBJ databases">
        <title>The genome of the rayed Mediterranean limpet Patella caerulea (Linnaeus, 1758).</title>
        <authorList>
            <person name="Anh-Thu Weber A."/>
            <person name="Halstead-Nussloch G."/>
        </authorList>
    </citation>
    <scope>NUCLEOTIDE SEQUENCE [LARGE SCALE GENOMIC DNA]</scope>
    <source>
        <strain evidence="12">AATW-2023a</strain>
        <tissue evidence="12">Whole specimen</tissue>
    </source>
</reference>
<dbReference type="SUPFAM" id="SSF47874">
    <property type="entry name" value="Annexin"/>
    <property type="match status" value="1"/>
</dbReference>
<protein>
    <recommendedName>
        <fullName evidence="10 11">Annexin</fullName>
    </recommendedName>
</protein>
<organism evidence="12 13">
    <name type="scientific">Patella caerulea</name>
    <name type="common">Rayed Mediterranean limpet</name>
    <dbReference type="NCBI Taxonomy" id="87958"/>
    <lineage>
        <taxon>Eukaryota</taxon>
        <taxon>Metazoa</taxon>
        <taxon>Spiralia</taxon>
        <taxon>Lophotrochozoa</taxon>
        <taxon>Mollusca</taxon>
        <taxon>Gastropoda</taxon>
        <taxon>Patellogastropoda</taxon>
        <taxon>Patelloidea</taxon>
        <taxon>Patellidae</taxon>
        <taxon>Patella</taxon>
    </lineage>
</organism>
<dbReference type="Pfam" id="PF00191">
    <property type="entry name" value="Annexin"/>
    <property type="match status" value="4"/>
</dbReference>
<dbReference type="FunFam" id="1.10.220.10:FF:000001">
    <property type="entry name" value="Annexin"/>
    <property type="match status" value="1"/>
</dbReference>
<dbReference type="GO" id="GO:0005886">
    <property type="term" value="C:plasma membrane"/>
    <property type="evidence" value="ECO:0007669"/>
    <property type="project" value="TreeGrafter"/>
</dbReference>
<dbReference type="PRINTS" id="PR00196">
    <property type="entry name" value="ANNEXIN"/>
</dbReference>
<evidence type="ECO:0000256" key="10">
    <source>
        <dbReference type="ARBA" id="ARBA00077076"/>
    </source>
</evidence>
<evidence type="ECO:0000256" key="3">
    <source>
        <dbReference type="ARBA" id="ARBA00007831"/>
    </source>
</evidence>
<evidence type="ECO:0000256" key="5">
    <source>
        <dbReference type="ARBA" id="ARBA00022837"/>
    </source>
</evidence>
<gene>
    <name evidence="12" type="ORF">SNE40_015933</name>
</gene>
<dbReference type="FunFam" id="1.10.220.10:FF:000003">
    <property type="entry name" value="Annexin"/>
    <property type="match status" value="1"/>
</dbReference>
<dbReference type="GO" id="GO:0005737">
    <property type="term" value="C:cytoplasm"/>
    <property type="evidence" value="ECO:0007669"/>
    <property type="project" value="TreeGrafter"/>
</dbReference>
<evidence type="ECO:0000256" key="6">
    <source>
        <dbReference type="ARBA" id="ARBA00023216"/>
    </source>
</evidence>
<sequence length="318" mass="35367">MATGVRPTVTAANPFNPDEAAKKLRKAMKGLGTDEAAIIDVFAMHTTQQRIEIETHFKTCFGKDLRKELKSELSGKFEDVVLALLDPPRIYDAKQIKQAIKGIGTDEAALIEILCTRSNTEIIEIKQHYKTLFKSDLDKDIASDTSGHFKRLLIAQLTANRSDAPPDTALAEKDAQDLYKAGEKKFGTDESQFNRILSARSYAHLREVFNCYQKISKNTFEKAVKSETSGDLEAGYLAIIKVATNIPAFFAERLYHSMKGAGTKDSELIRLVVSRCEEDMGFIKAEFQKIYGKTLASFIKGDCSGDYKNMLLALIGES</sequence>
<dbReference type="GO" id="GO:0001786">
    <property type="term" value="F:phosphatidylserine binding"/>
    <property type="evidence" value="ECO:0007669"/>
    <property type="project" value="TreeGrafter"/>
</dbReference>
<dbReference type="PROSITE" id="PS00223">
    <property type="entry name" value="ANNEXIN_1"/>
    <property type="match status" value="1"/>
</dbReference>
<evidence type="ECO:0000313" key="12">
    <source>
        <dbReference type="EMBL" id="KAK6172222.1"/>
    </source>
</evidence>
<dbReference type="FunFam" id="1.10.220.10:FF:000004">
    <property type="entry name" value="Annexin"/>
    <property type="match status" value="1"/>
</dbReference>
<dbReference type="InterPro" id="IPR037104">
    <property type="entry name" value="Annexin_sf"/>
</dbReference>
<comment type="function">
    <text evidence="8">Involved in reproduction of the worm. Involved in host-parasite interaction. Delivered into the host cell by means of parasite exosomes. Binds to acidic phospholipid membranes in a calcium-dependent manner in vitro. Causes aggregation of liposomes in the presence of calcium, but not in its absence. Likely to promote membrane fusion. May provide structural integrity within the tegument.</text>
</comment>
<keyword evidence="7 11" id="KW-0111">Calcium/phospholipid-binding</keyword>
<dbReference type="EMBL" id="JAZGQO010000011">
    <property type="protein sequence ID" value="KAK6172222.1"/>
    <property type="molecule type" value="Genomic_DNA"/>
</dbReference>
<dbReference type="PANTHER" id="PTHR10502:SF102">
    <property type="entry name" value="ANNEXIN B11"/>
    <property type="match status" value="1"/>
</dbReference>
<dbReference type="GO" id="GO:0005576">
    <property type="term" value="C:extracellular region"/>
    <property type="evidence" value="ECO:0007669"/>
    <property type="project" value="UniProtKB-SubCell"/>
</dbReference>
<dbReference type="AlphaFoldDB" id="A0AAN8J8E5"/>
<evidence type="ECO:0000256" key="9">
    <source>
        <dbReference type="ARBA" id="ARBA00060393"/>
    </source>
</evidence>
<dbReference type="GO" id="GO:0005544">
    <property type="term" value="F:calcium-dependent phospholipid binding"/>
    <property type="evidence" value="ECO:0007669"/>
    <property type="project" value="UniProtKB-KW"/>
</dbReference>
<evidence type="ECO:0000256" key="2">
    <source>
        <dbReference type="ARBA" id="ARBA00004550"/>
    </source>
</evidence>
<dbReference type="PROSITE" id="PS51897">
    <property type="entry name" value="ANNEXIN_2"/>
    <property type="match status" value="4"/>
</dbReference>
<dbReference type="PANTHER" id="PTHR10502">
    <property type="entry name" value="ANNEXIN"/>
    <property type="match status" value="1"/>
</dbReference>
<keyword evidence="13" id="KW-1185">Reference proteome</keyword>
<dbReference type="SMART" id="SM00335">
    <property type="entry name" value="ANX"/>
    <property type="match status" value="4"/>
</dbReference>
<evidence type="ECO:0000256" key="11">
    <source>
        <dbReference type="RuleBase" id="RU003540"/>
    </source>
</evidence>